<keyword evidence="3" id="KW-1185">Reference proteome</keyword>
<gene>
    <name evidence="2" type="ORF">DOTSEDRAFT_36500</name>
</gene>
<dbReference type="HOGENOM" id="CLU_1402402_0_0_1"/>
<feature type="region of interest" description="Disordered" evidence="1">
    <location>
        <begin position="147"/>
        <end position="170"/>
    </location>
</feature>
<name>N1PMH7_DOTSN</name>
<dbReference type="AlphaFoldDB" id="N1PMH7"/>
<evidence type="ECO:0000313" key="3">
    <source>
        <dbReference type="Proteomes" id="UP000016933"/>
    </source>
</evidence>
<protein>
    <submittedName>
        <fullName evidence="2">Uncharacterized protein</fullName>
    </submittedName>
</protein>
<evidence type="ECO:0000256" key="1">
    <source>
        <dbReference type="SAM" id="MobiDB-lite"/>
    </source>
</evidence>
<reference evidence="2 3" key="2">
    <citation type="journal article" date="2012" name="PLoS Pathog.">
        <title>Diverse lifestyles and strategies of plant pathogenesis encoded in the genomes of eighteen Dothideomycetes fungi.</title>
        <authorList>
            <person name="Ohm R.A."/>
            <person name="Feau N."/>
            <person name="Henrissat B."/>
            <person name="Schoch C.L."/>
            <person name="Horwitz B.A."/>
            <person name="Barry K.W."/>
            <person name="Condon B.J."/>
            <person name="Copeland A.C."/>
            <person name="Dhillon B."/>
            <person name="Glaser F."/>
            <person name="Hesse C.N."/>
            <person name="Kosti I."/>
            <person name="LaButti K."/>
            <person name="Lindquist E.A."/>
            <person name="Lucas S."/>
            <person name="Salamov A.A."/>
            <person name="Bradshaw R.E."/>
            <person name="Ciuffetti L."/>
            <person name="Hamelin R.C."/>
            <person name="Kema G.H.J."/>
            <person name="Lawrence C."/>
            <person name="Scott J.A."/>
            <person name="Spatafora J.W."/>
            <person name="Turgeon B.G."/>
            <person name="de Wit P.J.G.M."/>
            <person name="Zhong S."/>
            <person name="Goodwin S.B."/>
            <person name="Grigoriev I.V."/>
        </authorList>
    </citation>
    <scope>NUCLEOTIDE SEQUENCE [LARGE SCALE GENOMIC DNA]</scope>
    <source>
        <strain evidence="3">NZE10 / CBS 128990</strain>
    </source>
</reference>
<evidence type="ECO:0000313" key="2">
    <source>
        <dbReference type="EMBL" id="EME42681.1"/>
    </source>
</evidence>
<proteinExistence type="predicted"/>
<organism evidence="2 3">
    <name type="scientific">Dothistroma septosporum (strain NZE10 / CBS 128990)</name>
    <name type="common">Red band needle blight fungus</name>
    <name type="synonym">Mycosphaerella pini</name>
    <dbReference type="NCBI Taxonomy" id="675120"/>
    <lineage>
        <taxon>Eukaryota</taxon>
        <taxon>Fungi</taxon>
        <taxon>Dikarya</taxon>
        <taxon>Ascomycota</taxon>
        <taxon>Pezizomycotina</taxon>
        <taxon>Dothideomycetes</taxon>
        <taxon>Dothideomycetidae</taxon>
        <taxon>Mycosphaerellales</taxon>
        <taxon>Mycosphaerellaceae</taxon>
        <taxon>Dothistroma</taxon>
    </lineage>
</organism>
<sequence length="194" mass="20972">MRSLQATLFPFAGTVCPYGPSKSSSSSARFSSSAAFVCYAILRFVFRSSRPDLLKRVTVSVLELLDRSATEAYMRSSQFYNTHGRHASSTLYPAASPAAMILLCILAFGASSAPHRLTKCGHTVDLPEGSRNVLNCESALLGGTQCEPPKNGSQGSSTDRQRKCQPCRRVSLVSYSPPDAKIKQAEAQVMRSGR</sequence>
<reference evidence="3" key="1">
    <citation type="journal article" date="2012" name="PLoS Genet.">
        <title>The genomes of the fungal plant pathogens Cladosporium fulvum and Dothistroma septosporum reveal adaptation to different hosts and lifestyles but also signatures of common ancestry.</title>
        <authorList>
            <person name="de Wit P.J.G.M."/>
            <person name="van der Burgt A."/>
            <person name="Oekmen B."/>
            <person name="Stergiopoulos I."/>
            <person name="Abd-Elsalam K.A."/>
            <person name="Aerts A.L."/>
            <person name="Bahkali A.H."/>
            <person name="Beenen H.G."/>
            <person name="Chettri P."/>
            <person name="Cox M.P."/>
            <person name="Datema E."/>
            <person name="de Vries R.P."/>
            <person name="Dhillon B."/>
            <person name="Ganley A.R."/>
            <person name="Griffiths S.A."/>
            <person name="Guo Y."/>
            <person name="Hamelin R.C."/>
            <person name="Henrissat B."/>
            <person name="Kabir M.S."/>
            <person name="Jashni M.K."/>
            <person name="Kema G."/>
            <person name="Klaubauf S."/>
            <person name="Lapidus A."/>
            <person name="Levasseur A."/>
            <person name="Lindquist E."/>
            <person name="Mehrabi R."/>
            <person name="Ohm R.A."/>
            <person name="Owen T.J."/>
            <person name="Salamov A."/>
            <person name="Schwelm A."/>
            <person name="Schijlen E."/>
            <person name="Sun H."/>
            <person name="van den Burg H.A."/>
            <person name="van Ham R.C.H.J."/>
            <person name="Zhang S."/>
            <person name="Goodwin S.B."/>
            <person name="Grigoriev I.V."/>
            <person name="Collemare J."/>
            <person name="Bradshaw R.E."/>
        </authorList>
    </citation>
    <scope>NUCLEOTIDE SEQUENCE [LARGE SCALE GENOMIC DNA]</scope>
    <source>
        <strain evidence="3">NZE10 / CBS 128990</strain>
    </source>
</reference>
<dbReference type="Proteomes" id="UP000016933">
    <property type="component" value="Unassembled WGS sequence"/>
</dbReference>
<accession>N1PMH7</accession>
<dbReference type="EMBL" id="KB446541">
    <property type="protein sequence ID" value="EME42681.1"/>
    <property type="molecule type" value="Genomic_DNA"/>
</dbReference>